<proteinExistence type="predicted"/>
<gene>
    <name evidence="1" type="ORF">GCM10022408_17380</name>
</gene>
<organism evidence="1 2">
    <name type="scientific">Hymenobacter fastidiosus</name>
    <dbReference type="NCBI Taxonomy" id="486264"/>
    <lineage>
        <taxon>Bacteria</taxon>
        <taxon>Pseudomonadati</taxon>
        <taxon>Bacteroidota</taxon>
        <taxon>Cytophagia</taxon>
        <taxon>Cytophagales</taxon>
        <taxon>Hymenobacteraceae</taxon>
        <taxon>Hymenobacter</taxon>
    </lineage>
</organism>
<sequence>MEGVVTVSVALLEAESEEQLAKVIRPASASRESGVRYIGLIWELKIWPPESAAFGLPVKDFFCERHQRTKPGTAAATA</sequence>
<reference evidence="2" key="1">
    <citation type="journal article" date="2019" name="Int. J. Syst. Evol. Microbiol.">
        <title>The Global Catalogue of Microorganisms (GCM) 10K type strain sequencing project: providing services to taxonomists for standard genome sequencing and annotation.</title>
        <authorList>
            <consortium name="The Broad Institute Genomics Platform"/>
            <consortium name="The Broad Institute Genome Sequencing Center for Infectious Disease"/>
            <person name="Wu L."/>
            <person name="Ma J."/>
        </authorList>
    </citation>
    <scope>NUCLEOTIDE SEQUENCE [LARGE SCALE GENOMIC DNA]</scope>
    <source>
        <strain evidence="2">JCM 17224</strain>
    </source>
</reference>
<name>A0ABP7S3U1_9BACT</name>
<keyword evidence="2" id="KW-1185">Reference proteome</keyword>
<comment type="caution">
    <text evidence="1">The sequence shown here is derived from an EMBL/GenBank/DDBJ whole genome shotgun (WGS) entry which is preliminary data.</text>
</comment>
<protein>
    <submittedName>
        <fullName evidence="1">Uncharacterized protein</fullName>
    </submittedName>
</protein>
<dbReference type="Proteomes" id="UP001500567">
    <property type="component" value="Unassembled WGS sequence"/>
</dbReference>
<dbReference type="EMBL" id="BAABDJ010000014">
    <property type="protein sequence ID" value="GAA4006109.1"/>
    <property type="molecule type" value="Genomic_DNA"/>
</dbReference>
<evidence type="ECO:0000313" key="2">
    <source>
        <dbReference type="Proteomes" id="UP001500567"/>
    </source>
</evidence>
<evidence type="ECO:0000313" key="1">
    <source>
        <dbReference type="EMBL" id="GAA4006109.1"/>
    </source>
</evidence>
<accession>A0ABP7S3U1</accession>